<organism evidence="1 2">
    <name type="scientific">Haematococcus lacustris</name>
    <name type="common">Green alga</name>
    <name type="synonym">Haematococcus pluvialis</name>
    <dbReference type="NCBI Taxonomy" id="44745"/>
    <lineage>
        <taxon>Eukaryota</taxon>
        <taxon>Viridiplantae</taxon>
        <taxon>Chlorophyta</taxon>
        <taxon>core chlorophytes</taxon>
        <taxon>Chlorophyceae</taxon>
        <taxon>CS clade</taxon>
        <taxon>Chlamydomonadales</taxon>
        <taxon>Haematococcaceae</taxon>
        <taxon>Haematococcus</taxon>
    </lineage>
</organism>
<dbReference type="Proteomes" id="UP000485058">
    <property type="component" value="Unassembled WGS sequence"/>
</dbReference>
<accession>A0A699ZGA4</accession>
<keyword evidence="2" id="KW-1185">Reference proteome</keyword>
<gene>
    <name evidence="1" type="ORF">HaLaN_17319</name>
</gene>
<comment type="caution">
    <text evidence="1">The sequence shown here is derived from an EMBL/GenBank/DDBJ whole genome shotgun (WGS) entry which is preliminary data.</text>
</comment>
<evidence type="ECO:0000313" key="1">
    <source>
        <dbReference type="EMBL" id="GFH20230.1"/>
    </source>
</evidence>
<reference evidence="1 2" key="1">
    <citation type="submission" date="2020-02" db="EMBL/GenBank/DDBJ databases">
        <title>Draft genome sequence of Haematococcus lacustris strain NIES-144.</title>
        <authorList>
            <person name="Morimoto D."/>
            <person name="Nakagawa S."/>
            <person name="Yoshida T."/>
            <person name="Sawayama S."/>
        </authorList>
    </citation>
    <scope>NUCLEOTIDE SEQUENCE [LARGE SCALE GENOMIC DNA]</scope>
    <source>
        <strain evidence="1 2">NIES-144</strain>
    </source>
</reference>
<dbReference type="AlphaFoldDB" id="A0A699ZGA4"/>
<proteinExistence type="predicted"/>
<dbReference type="EMBL" id="BLLF01001599">
    <property type="protein sequence ID" value="GFH20230.1"/>
    <property type="molecule type" value="Genomic_DNA"/>
</dbReference>
<protein>
    <submittedName>
        <fullName evidence="1">Uncharacterized protein</fullName>
    </submittedName>
</protein>
<evidence type="ECO:0000313" key="2">
    <source>
        <dbReference type="Proteomes" id="UP000485058"/>
    </source>
</evidence>
<name>A0A699ZGA4_HAELA</name>
<sequence>MYMAMVIRGAAVRGDGKGLQDVGCNKPVDKGVAVDTALVGRPSQVGLTLTLMVML</sequence>